<protein>
    <recommendedName>
        <fullName evidence="7">NDR1/HIN1-like protein 6</fullName>
    </recommendedName>
</protein>
<feature type="transmembrane region" description="Helical" evidence="4">
    <location>
        <begin position="245"/>
        <end position="267"/>
    </location>
</feature>
<evidence type="ECO:0000256" key="4">
    <source>
        <dbReference type="SAM" id="Phobius"/>
    </source>
</evidence>
<evidence type="ECO:0000313" key="6">
    <source>
        <dbReference type="Proteomes" id="UP000813462"/>
    </source>
</evidence>
<feature type="transmembrane region" description="Helical" evidence="4">
    <location>
        <begin position="48"/>
        <end position="74"/>
    </location>
</feature>
<evidence type="ECO:0000256" key="1">
    <source>
        <dbReference type="ARBA" id="ARBA00004370"/>
    </source>
</evidence>
<organism evidence="5 6">
    <name type="scientific">Ziziphus jujuba var. spinosa</name>
    <dbReference type="NCBI Taxonomy" id="714518"/>
    <lineage>
        <taxon>Eukaryota</taxon>
        <taxon>Viridiplantae</taxon>
        <taxon>Streptophyta</taxon>
        <taxon>Embryophyta</taxon>
        <taxon>Tracheophyta</taxon>
        <taxon>Spermatophyta</taxon>
        <taxon>Magnoliopsida</taxon>
        <taxon>eudicotyledons</taxon>
        <taxon>Gunneridae</taxon>
        <taxon>Pentapetalae</taxon>
        <taxon>rosids</taxon>
        <taxon>fabids</taxon>
        <taxon>Rosales</taxon>
        <taxon>Rhamnaceae</taxon>
        <taxon>Paliureae</taxon>
        <taxon>Ziziphus</taxon>
    </lineage>
</organism>
<evidence type="ECO:0000313" key="5">
    <source>
        <dbReference type="EMBL" id="KAH7519515.1"/>
    </source>
</evidence>
<comment type="caution">
    <text evidence="5">The sequence shown here is derived from an EMBL/GenBank/DDBJ whole genome shotgun (WGS) entry which is preliminary data.</text>
</comment>
<feature type="compositionally biased region" description="Pro residues" evidence="3">
    <location>
        <begin position="22"/>
        <end position="32"/>
    </location>
</feature>
<feature type="region of interest" description="Disordered" evidence="3">
    <location>
        <begin position="1"/>
        <end position="36"/>
    </location>
</feature>
<comment type="subcellular location">
    <subcellularLocation>
        <location evidence="1">Membrane</location>
    </subcellularLocation>
</comment>
<keyword evidence="4" id="KW-0812">Transmembrane</keyword>
<dbReference type="PANTHER" id="PTHR31234">
    <property type="entry name" value="LATE EMBRYOGENESIS ABUNDANT (LEA) HYDROXYPROLINE-RICH GLYCOPROTEIN FAMILY"/>
    <property type="match status" value="1"/>
</dbReference>
<evidence type="ECO:0008006" key="7">
    <source>
        <dbReference type="Google" id="ProtNLM"/>
    </source>
</evidence>
<reference evidence="5" key="1">
    <citation type="journal article" date="2021" name="Front. Plant Sci.">
        <title>Chromosome-Scale Genome Assembly for Chinese Sour Jujube and Insights Into Its Genome Evolution and Domestication Signature.</title>
        <authorList>
            <person name="Shen L.-Y."/>
            <person name="Luo H."/>
            <person name="Wang X.-L."/>
            <person name="Wang X.-M."/>
            <person name="Qiu X.-J."/>
            <person name="Liu H."/>
            <person name="Zhou S.-S."/>
            <person name="Jia K.-H."/>
            <person name="Nie S."/>
            <person name="Bao Y.-T."/>
            <person name="Zhang R.-G."/>
            <person name="Yun Q.-Z."/>
            <person name="Chai Y.-H."/>
            <person name="Lu J.-Y."/>
            <person name="Li Y."/>
            <person name="Zhao S.-W."/>
            <person name="Mao J.-F."/>
            <person name="Jia S.-G."/>
            <person name="Mao Y.-M."/>
        </authorList>
    </citation>
    <scope>NUCLEOTIDE SEQUENCE</scope>
    <source>
        <strain evidence="5">AT0</strain>
        <tissue evidence="5">Leaf</tissue>
    </source>
</reference>
<name>A0A978UWZ9_ZIZJJ</name>
<dbReference type="EMBL" id="JAEACU010000008">
    <property type="protein sequence ID" value="KAH7519515.1"/>
    <property type="molecule type" value="Genomic_DNA"/>
</dbReference>
<keyword evidence="4" id="KW-1133">Transmembrane helix</keyword>
<dbReference type="AlphaFoldDB" id="A0A978UWZ9"/>
<dbReference type="PANTHER" id="PTHR31234:SF35">
    <property type="entry name" value="LATE EMBRYOGENESIS ABUNDANT (LEA) HYDROXYPROLINE-RICH GLYCOPROTEIN FAMILY"/>
    <property type="match status" value="1"/>
</dbReference>
<dbReference type="InterPro" id="IPR044839">
    <property type="entry name" value="NDR1-like"/>
</dbReference>
<keyword evidence="2 4" id="KW-0472">Membrane</keyword>
<dbReference type="GO" id="GO:0005886">
    <property type="term" value="C:plasma membrane"/>
    <property type="evidence" value="ECO:0007669"/>
    <property type="project" value="TreeGrafter"/>
</dbReference>
<sequence length="269" mass="29807">MKPALQKPPGYRDPSAPGKPVARPPPRKPTLPPSFRTKRKRRSCCRTCCCFLCFFIVILTIIVLVVGGVSYLWFSPKIPTFHLQSYRIPEFKVTVKTDATYLDARTVIRIEVKNPNTKLKVYYGRTQINAIVGKGESETELGQSEVAGFTQGIKNVTSLKIESSTKNRLIDDKDGRKLKSGYKTKNLEVRVKARTSLGYVVGRWRIGALRVTVSCGGMTFKSLDGGGEMPKCTVNFLRWGGGVDVSSLILILIVGLTAGSTYIDMVLHM</sequence>
<evidence type="ECO:0000256" key="3">
    <source>
        <dbReference type="SAM" id="MobiDB-lite"/>
    </source>
</evidence>
<gene>
    <name evidence="5" type="ORF">FEM48_Zijuj08G0044600</name>
</gene>
<dbReference type="GO" id="GO:0098542">
    <property type="term" value="P:defense response to other organism"/>
    <property type="evidence" value="ECO:0007669"/>
    <property type="project" value="InterPro"/>
</dbReference>
<proteinExistence type="predicted"/>
<dbReference type="Proteomes" id="UP000813462">
    <property type="component" value="Unassembled WGS sequence"/>
</dbReference>
<evidence type="ECO:0000256" key="2">
    <source>
        <dbReference type="ARBA" id="ARBA00023136"/>
    </source>
</evidence>
<accession>A0A978UWZ9</accession>